<dbReference type="SMART" id="SM00895">
    <property type="entry name" value="FCD"/>
    <property type="match status" value="1"/>
</dbReference>
<dbReference type="InterPro" id="IPR036388">
    <property type="entry name" value="WH-like_DNA-bd_sf"/>
</dbReference>
<dbReference type="PANTHER" id="PTHR43537:SF49">
    <property type="entry name" value="TRANSCRIPTIONAL REGULATORY PROTEIN"/>
    <property type="match status" value="1"/>
</dbReference>
<evidence type="ECO:0000259" key="5">
    <source>
        <dbReference type="PROSITE" id="PS50949"/>
    </source>
</evidence>
<evidence type="ECO:0000313" key="6">
    <source>
        <dbReference type="EMBL" id="PKU24393.1"/>
    </source>
</evidence>
<keyword evidence="1" id="KW-0805">Transcription regulation</keyword>
<dbReference type="Pfam" id="PF07729">
    <property type="entry name" value="FCD"/>
    <property type="match status" value="1"/>
</dbReference>
<evidence type="ECO:0000256" key="1">
    <source>
        <dbReference type="ARBA" id="ARBA00023015"/>
    </source>
</evidence>
<feature type="domain" description="HTH gntR-type" evidence="5">
    <location>
        <begin position="21"/>
        <end position="88"/>
    </location>
</feature>
<organism evidence="6 7">
    <name type="scientific">Telmatospirillum siberiense</name>
    <dbReference type="NCBI Taxonomy" id="382514"/>
    <lineage>
        <taxon>Bacteria</taxon>
        <taxon>Pseudomonadati</taxon>
        <taxon>Pseudomonadota</taxon>
        <taxon>Alphaproteobacteria</taxon>
        <taxon>Rhodospirillales</taxon>
        <taxon>Rhodospirillaceae</taxon>
        <taxon>Telmatospirillum</taxon>
    </lineage>
</organism>
<keyword evidence="2" id="KW-0238">DNA-binding</keyword>
<dbReference type="Gene3D" id="1.20.120.530">
    <property type="entry name" value="GntR ligand-binding domain-like"/>
    <property type="match status" value="1"/>
</dbReference>
<dbReference type="EMBL" id="PIUM01000011">
    <property type="protein sequence ID" value="PKU24393.1"/>
    <property type="molecule type" value="Genomic_DNA"/>
</dbReference>
<dbReference type="SUPFAM" id="SSF46785">
    <property type="entry name" value="Winged helix' DNA-binding domain"/>
    <property type="match status" value="1"/>
</dbReference>
<keyword evidence="7" id="KW-1185">Reference proteome</keyword>
<dbReference type="PROSITE" id="PS50949">
    <property type="entry name" value="HTH_GNTR"/>
    <property type="match status" value="1"/>
</dbReference>
<dbReference type="SUPFAM" id="SSF48008">
    <property type="entry name" value="GntR ligand-binding domain-like"/>
    <property type="match status" value="1"/>
</dbReference>
<feature type="region of interest" description="Disordered" evidence="4">
    <location>
        <begin position="1"/>
        <end position="22"/>
    </location>
</feature>
<dbReference type="GO" id="GO:0003700">
    <property type="term" value="F:DNA-binding transcription factor activity"/>
    <property type="evidence" value="ECO:0007669"/>
    <property type="project" value="InterPro"/>
</dbReference>
<dbReference type="RefSeq" id="WP_101250679.1">
    <property type="nucleotide sequence ID" value="NZ_PIUM01000011.1"/>
</dbReference>
<evidence type="ECO:0000256" key="2">
    <source>
        <dbReference type="ARBA" id="ARBA00023125"/>
    </source>
</evidence>
<keyword evidence="3" id="KW-0804">Transcription</keyword>
<dbReference type="Gene3D" id="1.10.10.10">
    <property type="entry name" value="Winged helix-like DNA-binding domain superfamily/Winged helix DNA-binding domain"/>
    <property type="match status" value="1"/>
</dbReference>
<dbReference type="InterPro" id="IPR000524">
    <property type="entry name" value="Tscrpt_reg_HTH_GntR"/>
</dbReference>
<dbReference type="InterPro" id="IPR011711">
    <property type="entry name" value="GntR_C"/>
</dbReference>
<accession>A0A2N3PVG5</accession>
<protein>
    <submittedName>
        <fullName evidence="6">GntR family transcriptional regulator</fullName>
    </submittedName>
</protein>
<dbReference type="CDD" id="cd07377">
    <property type="entry name" value="WHTH_GntR"/>
    <property type="match status" value="1"/>
</dbReference>
<gene>
    <name evidence="6" type="ORF">CWS72_11105</name>
</gene>
<evidence type="ECO:0000256" key="4">
    <source>
        <dbReference type="SAM" id="MobiDB-lite"/>
    </source>
</evidence>
<dbReference type="AlphaFoldDB" id="A0A2N3PVG5"/>
<dbReference type="PANTHER" id="PTHR43537">
    <property type="entry name" value="TRANSCRIPTIONAL REGULATOR, GNTR FAMILY"/>
    <property type="match status" value="1"/>
</dbReference>
<name>A0A2N3PVG5_9PROT</name>
<sequence length="241" mass="26636">MDLVTEQDRPAKAPAKEERRVTRGEEVTRQIADDIIHGRLSPGVKLDEVEVARRFGTSRTPVREALGQLCAMGLAERVAYRGVVVSRIAADRLADMFVVMAELEASAARLAALQMTPAERRGLELLHLASRDLVRRGDREAYAQHNSEFHSTLYAGSHNSYLEELLVATRKRLNPFRRAQFNLLGRLTSSHGEHDQVVQAILRGDADAAALAMRGHVMTVSAASAEYVGHQTSGQTQMKNE</sequence>
<evidence type="ECO:0000313" key="7">
    <source>
        <dbReference type="Proteomes" id="UP000233293"/>
    </source>
</evidence>
<dbReference type="GO" id="GO:0003677">
    <property type="term" value="F:DNA binding"/>
    <property type="evidence" value="ECO:0007669"/>
    <property type="project" value="UniProtKB-KW"/>
</dbReference>
<comment type="caution">
    <text evidence="6">The sequence shown here is derived from an EMBL/GenBank/DDBJ whole genome shotgun (WGS) entry which is preliminary data.</text>
</comment>
<dbReference type="InterPro" id="IPR008920">
    <property type="entry name" value="TF_FadR/GntR_C"/>
</dbReference>
<dbReference type="OrthoDB" id="9789310at2"/>
<dbReference type="SMART" id="SM00345">
    <property type="entry name" value="HTH_GNTR"/>
    <property type="match status" value="1"/>
</dbReference>
<reference evidence="7" key="1">
    <citation type="submission" date="2017-12" db="EMBL/GenBank/DDBJ databases">
        <title>Draft genome sequence of Telmatospirillum siberiense 26-4b1T, an acidotolerant peatland alphaproteobacterium potentially involved in sulfur cycling.</title>
        <authorList>
            <person name="Hausmann B."/>
            <person name="Pjevac P."/>
            <person name="Schreck K."/>
            <person name="Herbold C.W."/>
            <person name="Daims H."/>
            <person name="Wagner M."/>
            <person name="Pester M."/>
            <person name="Loy A."/>
        </authorList>
    </citation>
    <scope>NUCLEOTIDE SEQUENCE [LARGE SCALE GENOMIC DNA]</scope>
    <source>
        <strain evidence="7">26-4b1</strain>
    </source>
</reference>
<dbReference type="Proteomes" id="UP000233293">
    <property type="component" value="Unassembled WGS sequence"/>
</dbReference>
<dbReference type="Pfam" id="PF00392">
    <property type="entry name" value="GntR"/>
    <property type="match status" value="1"/>
</dbReference>
<evidence type="ECO:0000256" key="3">
    <source>
        <dbReference type="ARBA" id="ARBA00023163"/>
    </source>
</evidence>
<dbReference type="InterPro" id="IPR036390">
    <property type="entry name" value="WH_DNA-bd_sf"/>
</dbReference>
<proteinExistence type="predicted"/>